<keyword evidence="3" id="KW-1185">Reference proteome</keyword>
<feature type="region of interest" description="Disordered" evidence="1">
    <location>
        <begin position="43"/>
        <end position="73"/>
    </location>
</feature>
<evidence type="ECO:0008006" key="4">
    <source>
        <dbReference type="Google" id="ProtNLM"/>
    </source>
</evidence>
<dbReference type="Proteomes" id="UP000554837">
    <property type="component" value="Unassembled WGS sequence"/>
</dbReference>
<dbReference type="EMBL" id="JACHHO010000001">
    <property type="protein sequence ID" value="MBB5203858.1"/>
    <property type="molecule type" value="Genomic_DNA"/>
</dbReference>
<dbReference type="OrthoDB" id="5295180at2"/>
<dbReference type="RefSeq" id="WP_138857121.1">
    <property type="nucleotide sequence ID" value="NZ_CP040709.1"/>
</dbReference>
<reference evidence="2 3" key="1">
    <citation type="submission" date="2020-08" db="EMBL/GenBank/DDBJ databases">
        <title>Genomic Encyclopedia of Type Strains, Phase IV (KMG-IV): sequencing the most valuable type-strain genomes for metagenomic binning, comparative biology and taxonomic classification.</title>
        <authorList>
            <person name="Goeker M."/>
        </authorList>
    </citation>
    <scope>NUCLEOTIDE SEQUENCE [LARGE SCALE GENOMIC DNA]</scope>
    <source>
        <strain evidence="2 3">DSM 23958</strain>
    </source>
</reference>
<evidence type="ECO:0000313" key="2">
    <source>
        <dbReference type="EMBL" id="MBB5203858.1"/>
    </source>
</evidence>
<evidence type="ECO:0000256" key="1">
    <source>
        <dbReference type="SAM" id="MobiDB-lite"/>
    </source>
</evidence>
<gene>
    <name evidence="2" type="ORF">HNQ51_001151</name>
</gene>
<comment type="caution">
    <text evidence="2">The sequence shown here is derived from an EMBL/GenBank/DDBJ whole genome shotgun (WGS) entry which is preliminary data.</text>
</comment>
<sequence>MKNISHPTQPWYRVRIVWLVVALPLSAVLAGTTTAVIAHLDPDPVIKPQAQATPERPAMEGRNHAATGGRKAP</sequence>
<protein>
    <recommendedName>
        <fullName evidence="4">Nitrogen fixation protein FixH</fullName>
    </recommendedName>
</protein>
<organism evidence="2 3">
    <name type="scientific">Inhella inkyongensis</name>
    <dbReference type="NCBI Taxonomy" id="392593"/>
    <lineage>
        <taxon>Bacteria</taxon>
        <taxon>Pseudomonadati</taxon>
        <taxon>Pseudomonadota</taxon>
        <taxon>Betaproteobacteria</taxon>
        <taxon>Burkholderiales</taxon>
        <taxon>Sphaerotilaceae</taxon>
        <taxon>Inhella</taxon>
    </lineage>
</organism>
<name>A0A840S354_9BURK</name>
<evidence type="ECO:0000313" key="3">
    <source>
        <dbReference type="Proteomes" id="UP000554837"/>
    </source>
</evidence>
<dbReference type="AlphaFoldDB" id="A0A840S354"/>
<accession>A0A840S354</accession>
<proteinExistence type="predicted"/>